<proteinExistence type="predicted"/>
<dbReference type="PROSITE" id="PS51257">
    <property type="entry name" value="PROKAR_LIPOPROTEIN"/>
    <property type="match status" value="1"/>
</dbReference>
<dbReference type="InterPro" id="IPR015947">
    <property type="entry name" value="PUA-like_sf"/>
</dbReference>
<name>A0A7X3MHT9_9FIRM</name>
<organism evidence="2 3">
    <name type="scientific">Sporofaciens musculi</name>
    <dbReference type="NCBI Taxonomy" id="2681861"/>
    <lineage>
        <taxon>Bacteria</taxon>
        <taxon>Bacillati</taxon>
        <taxon>Bacillota</taxon>
        <taxon>Clostridia</taxon>
        <taxon>Lachnospirales</taxon>
        <taxon>Lachnospiraceae</taxon>
        <taxon>Sporofaciens</taxon>
    </lineage>
</organism>
<dbReference type="Gene3D" id="2.30.130.30">
    <property type="entry name" value="Hypothetical protein"/>
    <property type="match status" value="1"/>
</dbReference>
<dbReference type="InterPro" id="IPR007374">
    <property type="entry name" value="ASCH_domain"/>
</dbReference>
<evidence type="ECO:0000313" key="3">
    <source>
        <dbReference type="Proteomes" id="UP000460412"/>
    </source>
</evidence>
<gene>
    <name evidence="2" type="ORF">GN277_15295</name>
</gene>
<protein>
    <submittedName>
        <fullName evidence="2">ASCH domain-containing protein</fullName>
    </submittedName>
</protein>
<keyword evidence="3" id="KW-1185">Reference proteome</keyword>
<evidence type="ECO:0000313" key="2">
    <source>
        <dbReference type="EMBL" id="MXP76696.1"/>
    </source>
</evidence>
<comment type="caution">
    <text evidence="2">The sequence shown here is derived from an EMBL/GenBank/DDBJ whole genome shotgun (WGS) entry which is preliminary data.</text>
</comment>
<reference evidence="2 3" key="1">
    <citation type="submission" date="2019-12" db="EMBL/GenBank/DDBJ databases">
        <title>Sporaefaciens musculi gen. nov., sp. nov., a novel bacterium isolated from the caecum of an obese mouse.</title>
        <authorList>
            <person name="Rasmussen T.S."/>
            <person name="Streidl T."/>
            <person name="Hitch T.C.A."/>
            <person name="Wortmann E."/>
            <person name="Deptula P."/>
            <person name="Hansen M."/>
            <person name="Nielsen D.S."/>
            <person name="Clavel T."/>
            <person name="Vogensen F.K."/>
        </authorList>
    </citation>
    <scope>NUCLEOTIDE SEQUENCE [LARGE SCALE GENOMIC DNA]</scope>
    <source>
        <strain evidence="2 3">WCA-9-b2</strain>
    </source>
</reference>
<dbReference type="Pfam" id="PF04266">
    <property type="entry name" value="ASCH"/>
    <property type="match status" value="1"/>
</dbReference>
<accession>A0A7X3MHT9</accession>
<dbReference type="SUPFAM" id="SSF88697">
    <property type="entry name" value="PUA domain-like"/>
    <property type="match status" value="1"/>
</dbReference>
<dbReference type="Proteomes" id="UP000460412">
    <property type="component" value="Unassembled WGS sequence"/>
</dbReference>
<sequence>MKAITIWQPWASLIACGTKKYETRSWPTKYRGPIAIHAAAKEPRTLPQEVREALDQLDEVPLGAIIATAELVNVWHIVYNPGTDVDVAKNIPIGAESLTTDKHAPDFGDYFVPTEQEMELGDWTPGRYAWELQNVTFLPEPIPIKGKQGLWNWDVLLLRHKGRDSWDRPVYEDETGKLWKDVEPRADDGPKLCSALYNAFDGEPDTPLEVMERYKDKAIVFMPKRDTWTW</sequence>
<evidence type="ECO:0000259" key="1">
    <source>
        <dbReference type="Pfam" id="PF04266"/>
    </source>
</evidence>
<dbReference type="RefSeq" id="WP_159751761.1">
    <property type="nucleotide sequence ID" value="NZ_WUQX01000001.1"/>
</dbReference>
<feature type="domain" description="ASCH" evidence="1">
    <location>
        <begin position="4"/>
        <end position="51"/>
    </location>
</feature>
<dbReference type="AlphaFoldDB" id="A0A7X3MHT9"/>
<dbReference type="EMBL" id="WUQX01000001">
    <property type="protein sequence ID" value="MXP76696.1"/>
    <property type="molecule type" value="Genomic_DNA"/>
</dbReference>
<dbReference type="CDD" id="cd06554">
    <property type="entry name" value="ASCH_ASC-1_like"/>
    <property type="match status" value="1"/>
</dbReference>